<dbReference type="eggNOG" id="ENOG5030T9Q">
    <property type="taxonomic scope" value="Bacteria"/>
</dbReference>
<gene>
    <name evidence="2" type="ORF">CDG81_17160</name>
    <name evidence="3" type="ORF">IL38_22940</name>
</gene>
<dbReference type="KEGG" id="aey:CDG81_17160"/>
<keyword evidence="4" id="KW-1185">Reference proteome</keyword>
<evidence type="ECO:0000313" key="3">
    <source>
        <dbReference type="EMBL" id="KGI79572.1"/>
    </source>
</evidence>
<reference evidence="3 4" key="1">
    <citation type="journal article" date="2014" name="PLoS ONE">
        <title>Identification and Characterization of a New Erythromycin Biosynthetic Gene Cluster in Actinopolyspora erythraea YIM90600, a Novel Erythronolide-Producing Halophilic Actinomycete Isolated from Salt Field.</title>
        <authorList>
            <person name="Chen D."/>
            <person name="Feng J."/>
            <person name="Huang L."/>
            <person name="Zhang Q."/>
            <person name="Wu J."/>
            <person name="Zhu X."/>
            <person name="Duan Y."/>
            <person name="Xu Z."/>
        </authorList>
    </citation>
    <scope>NUCLEOTIDE SEQUENCE [LARGE SCALE GENOMIC DNA]</scope>
    <source>
        <strain evidence="3 4">YIM90600</strain>
    </source>
</reference>
<name>A0A099D1A0_9ACTN</name>
<evidence type="ECO:0000313" key="2">
    <source>
        <dbReference type="EMBL" id="ASU79708.1"/>
    </source>
</evidence>
<sequence length="75" mass="7993">MNDPHHHVAGLLRQGHWLLETAAYEISGDRYSPTQCRDTANAMEELAAALREHAETLPGGEHTGEDDGGSGPDAG</sequence>
<evidence type="ECO:0000256" key="1">
    <source>
        <dbReference type="SAM" id="MobiDB-lite"/>
    </source>
</evidence>
<dbReference type="EMBL" id="CP022752">
    <property type="protein sequence ID" value="ASU79708.1"/>
    <property type="molecule type" value="Genomic_DNA"/>
</dbReference>
<evidence type="ECO:0000313" key="4">
    <source>
        <dbReference type="Proteomes" id="UP000029737"/>
    </source>
</evidence>
<evidence type="ECO:0000313" key="5">
    <source>
        <dbReference type="Proteomes" id="UP000215043"/>
    </source>
</evidence>
<dbReference type="HOGENOM" id="CLU_195018_0_0_11"/>
<dbReference type="OrthoDB" id="9982165at2"/>
<proteinExistence type="predicted"/>
<dbReference type="Proteomes" id="UP000029737">
    <property type="component" value="Unassembled WGS sequence"/>
</dbReference>
<organism evidence="2 5">
    <name type="scientific">Actinopolyspora erythraea</name>
    <dbReference type="NCBI Taxonomy" id="414996"/>
    <lineage>
        <taxon>Bacteria</taxon>
        <taxon>Bacillati</taxon>
        <taxon>Actinomycetota</taxon>
        <taxon>Actinomycetes</taxon>
        <taxon>Actinopolysporales</taxon>
        <taxon>Actinopolysporaceae</taxon>
        <taxon>Actinopolyspora</taxon>
    </lineage>
</organism>
<accession>A0A099D1A0</accession>
<dbReference type="Proteomes" id="UP000215043">
    <property type="component" value="Chromosome"/>
</dbReference>
<protein>
    <submittedName>
        <fullName evidence="2">Uncharacterized protein</fullName>
    </submittedName>
</protein>
<dbReference type="EMBL" id="JPMV01000043">
    <property type="protein sequence ID" value="KGI79572.1"/>
    <property type="molecule type" value="Genomic_DNA"/>
</dbReference>
<dbReference type="RefSeq" id="WP_043578177.1">
    <property type="nucleotide sequence ID" value="NZ_CP022752.1"/>
</dbReference>
<dbReference type="AlphaFoldDB" id="A0A099D1A0"/>
<reference evidence="2 5" key="2">
    <citation type="submission" date="2017-08" db="EMBL/GenBank/DDBJ databases">
        <title>The complete genome sequence of moderately halophilic actinomycete Actinopolyspora erythraea YIM 90600, the producer of novel erythromycin, novel actinopolysporins A-C and tubercidin.</title>
        <authorList>
            <person name="Yin M."/>
            <person name="Tang S."/>
        </authorList>
    </citation>
    <scope>NUCLEOTIDE SEQUENCE [LARGE SCALE GENOMIC DNA]</scope>
    <source>
        <strain evidence="2 5">YIM 90600</strain>
    </source>
</reference>
<feature type="region of interest" description="Disordered" evidence="1">
    <location>
        <begin position="53"/>
        <end position="75"/>
    </location>
</feature>